<evidence type="ECO:0000313" key="3">
    <source>
        <dbReference type="Proteomes" id="UP000198393"/>
    </source>
</evidence>
<dbReference type="Gene3D" id="3.30.1490.20">
    <property type="entry name" value="ATP-grasp fold, A domain"/>
    <property type="match status" value="1"/>
</dbReference>
<evidence type="ECO:0000313" key="2">
    <source>
        <dbReference type="EMBL" id="SNS49635.1"/>
    </source>
</evidence>
<dbReference type="Proteomes" id="UP000198393">
    <property type="component" value="Unassembled WGS sequence"/>
</dbReference>
<reference evidence="2 3" key="1">
    <citation type="submission" date="2017-06" db="EMBL/GenBank/DDBJ databases">
        <authorList>
            <person name="Kim H.J."/>
            <person name="Triplett B.A."/>
        </authorList>
    </citation>
    <scope>NUCLEOTIDE SEQUENCE [LARGE SCALE GENOMIC DNA]</scope>
    <source>
        <strain evidence="2 3">DSM 19307</strain>
    </source>
</reference>
<proteinExistence type="predicted"/>
<sequence>MLDVVILTDERYVNPKKRNEYVNNVITEDQLVMDALEKLKLKTKKVAWSDKTFDWTQTKVALFRTTWDYAERFDAFSDWLMEVSLKTKLINDYDTVIWNLDKHYLTELKDKGVNVVETYFVEPGDKRSLQEVYEETGWQDIILKPAISAAAKDTFKLSPDTISNLEDRYAYLIKDESMMIQPFQEDVLKRGELSLMLIGDEYTHAVLKAAKPGDFRVQDDFGGTVKNYKPTKAEIDLAKAAVGACDTLPLYARVDIVNDNNGNPAVSELELVEPEMWFRKNEKAAHRLAERVNKIVFS</sequence>
<dbReference type="GO" id="GO:0005524">
    <property type="term" value="F:ATP binding"/>
    <property type="evidence" value="ECO:0007669"/>
    <property type="project" value="InterPro"/>
</dbReference>
<dbReference type="PANTHER" id="PTHR39217">
    <property type="match status" value="1"/>
</dbReference>
<dbReference type="EMBL" id="FZPD01000001">
    <property type="protein sequence ID" value="SNS49635.1"/>
    <property type="molecule type" value="Genomic_DNA"/>
</dbReference>
<keyword evidence="3" id="KW-1185">Reference proteome</keyword>
<dbReference type="AlphaFoldDB" id="A0A239EYF3"/>
<feature type="domain" description="Prokaryotic glutathione synthetase ATP-binding" evidence="1">
    <location>
        <begin position="125"/>
        <end position="240"/>
    </location>
</feature>
<dbReference type="InterPro" id="IPR013815">
    <property type="entry name" value="ATP_grasp_subdomain_1"/>
</dbReference>
<dbReference type="InterPro" id="IPR004218">
    <property type="entry name" value="GSHS_ATP-bd"/>
</dbReference>
<organism evidence="2 3">
    <name type="scientific">Ekhidna lutea</name>
    <dbReference type="NCBI Taxonomy" id="447679"/>
    <lineage>
        <taxon>Bacteria</taxon>
        <taxon>Pseudomonadati</taxon>
        <taxon>Bacteroidota</taxon>
        <taxon>Cytophagia</taxon>
        <taxon>Cytophagales</taxon>
        <taxon>Reichenbachiellaceae</taxon>
        <taxon>Ekhidna</taxon>
    </lineage>
</organism>
<dbReference type="InterPro" id="IPR053191">
    <property type="entry name" value="DcsG_Biosynth_Enzyme"/>
</dbReference>
<accession>A0A239EYF3</accession>
<dbReference type="GO" id="GO:0004363">
    <property type="term" value="F:glutathione synthase activity"/>
    <property type="evidence" value="ECO:0007669"/>
    <property type="project" value="InterPro"/>
</dbReference>
<name>A0A239EYF3_EKHLU</name>
<dbReference type="RefSeq" id="WP_221406660.1">
    <property type="nucleotide sequence ID" value="NZ_FZPD01000001.1"/>
</dbReference>
<dbReference type="Gene3D" id="3.40.50.20">
    <property type="match status" value="1"/>
</dbReference>
<keyword evidence="2" id="KW-0436">Ligase</keyword>
<evidence type="ECO:0000259" key="1">
    <source>
        <dbReference type="Pfam" id="PF02955"/>
    </source>
</evidence>
<dbReference type="Pfam" id="PF02955">
    <property type="entry name" value="GSH-S_ATP"/>
    <property type="match status" value="1"/>
</dbReference>
<dbReference type="SUPFAM" id="SSF56059">
    <property type="entry name" value="Glutathione synthetase ATP-binding domain-like"/>
    <property type="match status" value="1"/>
</dbReference>
<gene>
    <name evidence="2" type="ORF">SAMN05421640_0393</name>
</gene>
<dbReference type="Gene3D" id="3.30.470.20">
    <property type="entry name" value="ATP-grasp fold, B domain"/>
    <property type="match status" value="1"/>
</dbReference>
<protein>
    <submittedName>
        <fullName evidence="2">Glutathione synthase/RimK-type ligase, ATP-grasp superfamily</fullName>
    </submittedName>
</protein>
<dbReference type="PANTHER" id="PTHR39217:SF1">
    <property type="entry name" value="GLUTATHIONE SYNTHETASE"/>
    <property type="match status" value="1"/>
</dbReference>